<feature type="compositionally biased region" description="Basic and acidic residues" evidence="1">
    <location>
        <begin position="170"/>
        <end position="180"/>
    </location>
</feature>
<dbReference type="InterPro" id="IPR040206">
    <property type="entry name" value="Zds1/2"/>
</dbReference>
<feature type="compositionally biased region" description="Basic and acidic residues" evidence="1">
    <location>
        <begin position="131"/>
        <end position="140"/>
    </location>
</feature>
<dbReference type="PANTHER" id="PTHR28089">
    <property type="entry name" value="PROTEIN ZDS1-RELATED"/>
    <property type="match status" value="1"/>
</dbReference>
<evidence type="ECO:0000259" key="2">
    <source>
        <dbReference type="SMART" id="SM01327"/>
    </source>
</evidence>
<feature type="compositionally biased region" description="Polar residues" evidence="1">
    <location>
        <begin position="141"/>
        <end position="152"/>
    </location>
</feature>
<gene>
    <name evidence="3" type="ORF">INT45_011288</name>
</gene>
<dbReference type="PANTHER" id="PTHR28089:SF1">
    <property type="entry name" value="PROTEIN ZDS1-RELATED"/>
    <property type="match status" value="1"/>
</dbReference>
<name>A0A8H7RW29_9FUNG</name>
<sequence>IFEKGIVDIKKKDYVFDRHSTLADDSRILAPPTQNRSLLRRSAFSARRAPGQDNGTRRKSRRPTPTPRHSTDTSDRMGHIPSAEPIRLHDHPVSMSEWIDLGSASLEPADSQHGILSRVHDAESQLFSKIMDEDRQKQNGDDTNNENIQMDTSMDDFTIKEEEEEEEEDTGRPRLLEERSDTSLLTTTVVVDNSETTMDTTTTPYTEKRKVSLRRSASDLVNEKSDRKSSWISGLLNNGKKKSRRASLRRVDDVRHLNEKEKETLQLTRVNSVNNNNNNNNKKRGLAAFFSRSLSLKSIARKESKLMRPRAKPMIASTTVQQQQQQQQLQNGQLNNTLVTRQYIHSYRLPIHVERAVYRLSHMKLANPRRPLHQQVVISNFMFWYLSIINPQPPQQHMHQQENLNGNGSSWPQQQQQQQQQQQTETNEAAALINRTRPPKMNTHRRFSDDSITVPRRTSQSSSDEEDNVPLSHLRQ</sequence>
<organism evidence="3 4">
    <name type="scientific">Circinella minor</name>
    <dbReference type="NCBI Taxonomy" id="1195481"/>
    <lineage>
        <taxon>Eukaryota</taxon>
        <taxon>Fungi</taxon>
        <taxon>Fungi incertae sedis</taxon>
        <taxon>Mucoromycota</taxon>
        <taxon>Mucoromycotina</taxon>
        <taxon>Mucoromycetes</taxon>
        <taxon>Mucorales</taxon>
        <taxon>Lichtheimiaceae</taxon>
        <taxon>Circinella</taxon>
    </lineage>
</organism>
<dbReference type="EMBL" id="JAEPRB010000207">
    <property type="protein sequence ID" value="KAG2218864.1"/>
    <property type="molecule type" value="Genomic_DNA"/>
</dbReference>
<dbReference type="AlphaFoldDB" id="A0A8H7RW29"/>
<feature type="region of interest" description="Disordered" evidence="1">
    <location>
        <begin position="131"/>
        <end position="156"/>
    </location>
</feature>
<feature type="compositionally biased region" description="Basic and acidic residues" evidence="1">
    <location>
        <begin position="69"/>
        <end position="78"/>
    </location>
</feature>
<dbReference type="GO" id="GO:0010971">
    <property type="term" value="P:positive regulation of G2/M transition of mitotic cell cycle"/>
    <property type="evidence" value="ECO:0007669"/>
    <property type="project" value="TreeGrafter"/>
</dbReference>
<proteinExistence type="predicted"/>
<feature type="compositionally biased region" description="Low complexity" evidence="1">
    <location>
        <begin position="36"/>
        <end position="49"/>
    </location>
</feature>
<protein>
    <recommendedName>
        <fullName evidence="2">Protein Zds1 C-terminal domain-containing protein</fullName>
    </recommendedName>
</protein>
<reference evidence="3 4" key="1">
    <citation type="submission" date="2020-12" db="EMBL/GenBank/DDBJ databases">
        <title>Metabolic potential, ecology and presence of endohyphal bacteria is reflected in genomic diversity of Mucoromycotina.</title>
        <authorList>
            <person name="Muszewska A."/>
            <person name="Okrasinska A."/>
            <person name="Steczkiewicz K."/>
            <person name="Drgas O."/>
            <person name="Orlowska M."/>
            <person name="Perlinska-Lenart U."/>
            <person name="Aleksandrzak-Piekarczyk T."/>
            <person name="Szatraj K."/>
            <person name="Zielenkiewicz U."/>
            <person name="Pilsyk S."/>
            <person name="Malc E."/>
            <person name="Mieczkowski P."/>
            <person name="Kruszewska J.S."/>
            <person name="Biernat P."/>
            <person name="Pawlowska J."/>
        </authorList>
    </citation>
    <scope>NUCLEOTIDE SEQUENCE [LARGE SCALE GENOMIC DNA]</scope>
    <source>
        <strain evidence="3 4">CBS 142.35</strain>
    </source>
</reference>
<dbReference type="OrthoDB" id="5589766at2759"/>
<dbReference type="InterPro" id="IPR013941">
    <property type="entry name" value="ZDS1_C"/>
</dbReference>
<feature type="region of interest" description="Disordered" evidence="1">
    <location>
        <begin position="394"/>
        <end position="476"/>
    </location>
</feature>
<comment type="caution">
    <text evidence="3">The sequence shown here is derived from an EMBL/GenBank/DDBJ whole genome shotgun (WGS) entry which is preliminary data.</text>
</comment>
<feature type="compositionally biased region" description="Low complexity" evidence="1">
    <location>
        <begin position="413"/>
        <end position="423"/>
    </location>
</feature>
<feature type="compositionally biased region" description="Polar residues" evidence="1">
    <location>
        <begin position="402"/>
        <end position="412"/>
    </location>
</feature>
<evidence type="ECO:0000256" key="1">
    <source>
        <dbReference type="SAM" id="MobiDB-lite"/>
    </source>
</evidence>
<accession>A0A8H7RW29</accession>
<feature type="region of interest" description="Disordered" evidence="1">
    <location>
        <begin position="33"/>
        <end position="91"/>
    </location>
</feature>
<feature type="non-terminal residue" evidence="3">
    <location>
        <position position="476"/>
    </location>
</feature>
<dbReference type="Proteomes" id="UP000646827">
    <property type="component" value="Unassembled WGS sequence"/>
</dbReference>
<dbReference type="GO" id="GO:0005737">
    <property type="term" value="C:cytoplasm"/>
    <property type="evidence" value="ECO:0007669"/>
    <property type="project" value="TreeGrafter"/>
</dbReference>
<dbReference type="SMART" id="SM01327">
    <property type="entry name" value="Zds_C"/>
    <property type="match status" value="1"/>
</dbReference>
<feature type="region of interest" description="Disordered" evidence="1">
    <location>
        <begin position="161"/>
        <end position="180"/>
    </location>
</feature>
<keyword evidence="4" id="KW-1185">Reference proteome</keyword>
<dbReference type="Pfam" id="PF08632">
    <property type="entry name" value="Zds_C"/>
    <property type="match status" value="1"/>
</dbReference>
<feature type="domain" description="Protein Zds1 C-terminal" evidence="2">
    <location>
        <begin position="338"/>
        <end position="390"/>
    </location>
</feature>
<dbReference type="GO" id="GO:0030010">
    <property type="term" value="P:establishment of cell polarity"/>
    <property type="evidence" value="ECO:0007669"/>
    <property type="project" value="TreeGrafter"/>
</dbReference>
<evidence type="ECO:0000313" key="4">
    <source>
        <dbReference type="Proteomes" id="UP000646827"/>
    </source>
</evidence>
<evidence type="ECO:0000313" key="3">
    <source>
        <dbReference type="EMBL" id="KAG2218864.1"/>
    </source>
</evidence>